<name>A0ABW1S4S6_9PROT</name>
<dbReference type="InterPro" id="IPR036531">
    <property type="entry name" value="Rbsn_Rab-bd_sf"/>
</dbReference>
<proteinExistence type="predicted"/>
<comment type="caution">
    <text evidence="1">The sequence shown here is derived from an EMBL/GenBank/DDBJ whole genome shotgun (WGS) entry which is preliminary data.</text>
</comment>
<dbReference type="EMBL" id="JBHSSW010000001">
    <property type="protein sequence ID" value="MFC6196528.1"/>
    <property type="molecule type" value="Genomic_DNA"/>
</dbReference>
<dbReference type="Gene3D" id="4.10.860.20">
    <property type="entry name" value="Rabenosyn, Rab binding domain"/>
    <property type="match status" value="1"/>
</dbReference>
<protein>
    <submittedName>
        <fullName evidence="1">Uncharacterized protein</fullName>
    </submittedName>
</protein>
<keyword evidence="2" id="KW-1185">Reference proteome</keyword>
<accession>A0ABW1S4S6</accession>
<sequence length="63" mass="7329">MQANDFLFDDSPDQANWLSEQISLMENWLAEKRADPRVGTDEIETLQRHLSWLQDRLKAIAGN</sequence>
<organism evidence="1 2">
    <name type="scientific">Ponticaulis profundi</name>
    <dbReference type="NCBI Taxonomy" id="2665222"/>
    <lineage>
        <taxon>Bacteria</taxon>
        <taxon>Pseudomonadati</taxon>
        <taxon>Pseudomonadota</taxon>
        <taxon>Alphaproteobacteria</taxon>
        <taxon>Hyphomonadales</taxon>
        <taxon>Hyphomonadaceae</taxon>
        <taxon>Ponticaulis</taxon>
    </lineage>
</organism>
<dbReference type="SUPFAM" id="SSF140125">
    <property type="entry name" value="Rabenosyn-5 Rab-binding domain-like"/>
    <property type="match status" value="1"/>
</dbReference>
<evidence type="ECO:0000313" key="1">
    <source>
        <dbReference type="EMBL" id="MFC6196528.1"/>
    </source>
</evidence>
<dbReference type="RefSeq" id="WP_377374028.1">
    <property type="nucleotide sequence ID" value="NZ_JBHSSW010000001.1"/>
</dbReference>
<reference evidence="2" key="1">
    <citation type="journal article" date="2019" name="Int. J. Syst. Evol. Microbiol.">
        <title>The Global Catalogue of Microorganisms (GCM) 10K type strain sequencing project: providing services to taxonomists for standard genome sequencing and annotation.</title>
        <authorList>
            <consortium name="The Broad Institute Genomics Platform"/>
            <consortium name="The Broad Institute Genome Sequencing Center for Infectious Disease"/>
            <person name="Wu L."/>
            <person name="Ma J."/>
        </authorList>
    </citation>
    <scope>NUCLEOTIDE SEQUENCE [LARGE SCALE GENOMIC DNA]</scope>
    <source>
        <strain evidence="2">CGMCC-1.15741</strain>
    </source>
</reference>
<dbReference type="Proteomes" id="UP001596303">
    <property type="component" value="Unassembled WGS sequence"/>
</dbReference>
<evidence type="ECO:0000313" key="2">
    <source>
        <dbReference type="Proteomes" id="UP001596303"/>
    </source>
</evidence>
<gene>
    <name evidence="1" type="ORF">ACFQDM_00480</name>
</gene>